<keyword evidence="2" id="KW-0813">Transport</keyword>
<evidence type="ECO:0000259" key="7">
    <source>
        <dbReference type="PROSITE" id="PS50850"/>
    </source>
</evidence>
<feature type="transmembrane region" description="Helical" evidence="6">
    <location>
        <begin position="428"/>
        <end position="447"/>
    </location>
</feature>
<dbReference type="CDD" id="cd17328">
    <property type="entry name" value="MFS_spinster_like"/>
    <property type="match status" value="1"/>
</dbReference>
<comment type="caution">
    <text evidence="8">The sequence shown here is derived from an EMBL/GenBank/DDBJ whole genome shotgun (WGS) entry which is preliminary data.</text>
</comment>
<dbReference type="PANTHER" id="PTHR23505:SF79">
    <property type="entry name" value="PROTEIN SPINSTER"/>
    <property type="match status" value="1"/>
</dbReference>
<reference evidence="8 9" key="1">
    <citation type="submission" date="2018-08" db="EMBL/GenBank/DDBJ databases">
        <title>The multiple taxonomic identification of Sphingomonas gilva.</title>
        <authorList>
            <person name="Zhu D."/>
            <person name="Zheng S."/>
        </authorList>
    </citation>
    <scope>NUCLEOTIDE SEQUENCE [LARGE SCALE GENOMIC DNA]</scope>
    <source>
        <strain evidence="8 9">ZDH117</strain>
    </source>
</reference>
<dbReference type="Pfam" id="PF07690">
    <property type="entry name" value="MFS_1"/>
    <property type="match status" value="1"/>
</dbReference>
<feature type="transmembrane region" description="Helical" evidence="6">
    <location>
        <begin position="174"/>
        <end position="198"/>
    </location>
</feature>
<evidence type="ECO:0000256" key="5">
    <source>
        <dbReference type="ARBA" id="ARBA00023136"/>
    </source>
</evidence>
<dbReference type="RefSeq" id="WP_118862776.1">
    <property type="nucleotide sequence ID" value="NZ_QWLV01000001.1"/>
</dbReference>
<dbReference type="AlphaFoldDB" id="A0A396RZV0"/>
<feature type="transmembrane region" description="Helical" evidence="6">
    <location>
        <begin position="227"/>
        <end position="249"/>
    </location>
</feature>
<name>A0A396RZV0_9SPHN</name>
<dbReference type="OrthoDB" id="7497327at2"/>
<organism evidence="8 9">
    <name type="scientific">Sphingomonas gilva</name>
    <dbReference type="NCBI Taxonomy" id="2305907"/>
    <lineage>
        <taxon>Bacteria</taxon>
        <taxon>Pseudomonadati</taxon>
        <taxon>Pseudomonadota</taxon>
        <taxon>Alphaproteobacteria</taxon>
        <taxon>Sphingomonadales</taxon>
        <taxon>Sphingomonadaceae</taxon>
        <taxon>Sphingomonas</taxon>
    </lineage>
</organism>
<dbReference type="InterPro" id="IPR020846">
    <property type="entry name" value="MFS_dom"/>
</dbReference>
<feature type="transmembrane region" description="Helical" evidence="6">
    <location>
        <begin position="297"/>
        <end position="314"/>
    </location>
</feature>
<dbReference type="SUPFAM" id="SSF103473">
    <property type="entry name" value="MFS general substrate transporter"/>
    <property type="match status" value="1"/>
</dbReference>
<dbReference type="InterPro" id="IPR044770">
    <property type="entry name" value="MFS_spinster-like"/>
</dbReference>
<evidence type="ECO:0000256" key="3">
    <source>
        <dbReference type="ARBA" id="ARBA00022692"/>
    </source>
</evidence>
<evidence type="ECO:0000313" key="8">
    <source>
        <dbReference type="EMBL" id="RHW19271.1"/>
    </source>
</evidence>
<feature type="transmembrane region" description="Helical" evidence="6">
    <location>
        <begin position="358"/>
        <end position="381"/>
    </location>
</feature>
<dbReference type="PROSITE" id="PS50850">
    <property type="entry name" value="MFS"/>
    <property type="match status" value="1"/>
</dbReference>
<keyword evidence="4 6" id="KW-1133">Transmembrane helix</keyword>
<dbReference type="InterPro" id="IPR011701">
    <property type="entry name" value="MFS"/>
</dbReference>
<dbReference type="EMBL" id="QWLV01000001">
    <property type="protein sequence ID" value="RHW19271.1"/>
    <property type="molecule type" value="Genomic_DNA"/>
</dbReference>
<evidence type="ECO:0000256" key="4">
    <source>
        <dbReference type="ARBA" id="ARBA00022989"/>
    </source>
</evidence>
<dbReference type="GO" id="GO:0016020">
    <property type="term" value="C:membrane"/>
    <property type="evidence" value="ECO:0007669"/>
    <property type="project" value="UniProtKB-SubCell"/>
</dbReference>
<evidence type="ECO:0000256" key="1">
    <source>
        <dbReference type="ARBA" id="ARBA00004141"/>
    </source>
</evidence>
<keyword evidence="5 6" id="KW-0472">Membrane</keyword>
<keyword evidence="9" id="KW-1185">Reference proteome</keyword>
<evidence type="ECO:0000313" key="9">
    <source>
        <dbReference type="Proteomes" id="UP000266693"/>
    </source>
</evidence>
<dbReference type="Proteomes" id="UP000266693">
    <property type="component" value="Unassembled WGS sequence"/>
</dbReference>
<feature type="transmembrane region" description="Helical" evidence="6">
    <location>
        <begin position="91"/>
        <end position="116"/>
    </location>
</feature>
<dbReference type="PANTHER" id="PTHR23505">
    <property type="entry name" value="SPINSTER"/>
    <property type="match status" value="1"/>
</dbReference>
<feature type="domain" description="Major facilitator superfamily (MFS) profile" evidence="7">
    <location>
        <begin position="23"/>
        <end position="451"/>
    </location>
</feature>
<proteinExistence type="predicted"/>
<evidence type="ECO:0000256" key="6">
    <source>
        <dbReference type="SAM" id="Phobius"/>
    </source>
</evidence>
<gene>
    <name evidence="8" type="ORF">D1610_03960</name>
</gene>
<accession>A0A396RZV0</accession>
<dbReference type="InterPro" id="IPR036259">
    <property type="entry name" value="MFS_trans_sf"/>
</dbReference>
<feature type="transmembrane region" description="Helical" evidence="6">
    <location>
        <begin position="261"/>
        <end position="285"/>
    </location>
</feature>
<dbReference type="GO" id="GO:0022857">
    <property type="term" value="F:transmembrane transporter activity"/>
    <property type="evidence" value="ECO:0007669"/>
    <property type="project" value="InterPro"/>
</dbReference>
<comment type="subcellular location">
    <subcellularLocation>
        <location evidence="1">Membrane</location>
        <topology evidence="1">Multi-pass membrane protein</topology>
    </subcellularLocation>
</comment>
<evidence type="ECO:0000256" key="2">
    <source>
        <dbReference type="ARBA" id="ARBA00022448"/>
    </source>
</evidence>
<feature type="transmembrane region" description="Helical" evidence="6">
    <location>
        <begin position="61"/>
        <end position="79"/>
    </location>
</feature>
<feature type="transmembrane region" description="Helical" evidence="6">
    <location>
        <begin position="21"/>
        <end position="41"/>
    </location>
</feature>
<protein>
    <submittedName>
        <fullName evidence="8">MFS transporter</fullName>
    </submittedName>
</protein>
<keyword evidence="3 6" id="KW-0812">Transmembrane</keyword>
<dbReference type="Gene3D" id="1.20.1250.20">
    <property type="entry name" value="MFS general substrate transporter like domains"/>
    <property type="match status" value="2"/>
</dbReference>
<sequence length="456" mass="47645">MADAATRLPPTPRERWTRYQWLAIGLLLLVNISSALDRYALSNLQEHLKVDLQLTDTQLGFIAGPAFSLFYTLSAIPIARLAERVNRARLLAAVLSFWSGATALCGAATGFVSLALCRMGVGMGEGGCHPISQSTIADSFAPRQRGSAMAIYAAGPPIAAIVAPVLTGAVAHWFGWRVAFLAVGLPGLALAVVLWAILREPRHAAGHVARPVQPLLADLGWAFRNRAFLFIFIAGAFNGIGITGIGAFTTSFVMRTQGFNIASAGLVVGALGAMGLVGTFLGGWLADRFADSRGRSYVLVCATGALLSFIFYLIAFSMSAWPLVLLGLLSANLATDLKNGPNFAAIQNIVPSHMRATAAAIFTVASNVIGMGLGALLVGLLSDALTAQMFGDAYGAFTTACPGGHAPAGATAALADACRTASAEGLRLALGLVTTSFLGAAFFFWLANRHCTINEE</sequence>